<gene>
    <name evidence="2" type="ORF">Back11_33980</name>
</gene>
<keyword evidence="3" id="KW-1185">Reference proteome</keyword>
<accession>A0A3G9JAX0</accession>
<evidence type="ECO:0000256" key="1">
    <source>
        <dbReference type="SAM" id="MobiDB-lite"/>
    </source>
</evidence>
<evidence type="ECO:0000313" key="2">
    <source>
        <dbReference type="EMBL" id="BBH22053.1"/>
    </source>
</evidence>
<dbReference type="Proteomes" id="UP000275368">
    <property type="component" value="Chromosome"/>
</dbReference>
<proteinExistence type="predicted"/>
<reference evidence="2 3" key="1">
    <citation type="submission" date="2018-11" db="EMBL/GenBank/DDBJ databases">
        <title>Complete genome sequence of Paenibacillus baekrokdamisoli strain KCTC 33723.</title>
        <authorList>
            <person name="Kang S.W."/>
            <person name="Lee K.C."/>
            <person name="Kim K.K."/>
            <person name="Kim J.S."/>
            <person name="Kim D.S."/>
            <person name="Ko S.H."/>
            <person name="Yang S.H."/>
            <person name="Lee J.S."/>
        </authorList>
    </citation>
    <scope>NUCLEOTIDE SEQUENCE [LARGE SCALE GENOMIC DNA]</scope>
    <source>
        <strain evidence="2 3">KCTC 33723</strain>
    </source>
</reference>
<organism evidence="2 3">
    <name type="scientific">Paenibacillus baekrokdamisoli</name>
    <dbReference type="NCBI Taxonomy" id="1712516"/>
    <lineage>
        <taxon>Bacteria</taxon>
        <taxon>Bacillati</taxon>
        <taxon>Bacillota</taxon>
        <taxon>Bacilli</taxon>
        <taxon>Bacillales</taxon>
        <taxon>Paenibacillaceae</taxon>
        <taxon>Paenibacillus</taxon>
    </lineage>
</organism>
<name>A0A3G9JAX0_9BACL</name>
<dbReference type="EMBL" id="AP019308">
    <property type="protein sequence ID" value="BBH22053.1"/>
    <property type="molecule type" value="Genomic_DNA"/>
</dbReference>
<dbReference type="AlphaFoldDB" id="A0A3G9JAX0"/>
<dbReference type="RefSeq" id="WP_164522827.1">
    <property type="nucleotide sequence ID" value="NZ_AP019308.1"/>
</dbReference>
<dbReference type="KEGG" id="pbk:Back11_33980"/>
<feature type="compositionally biased region" description="Acidic residues" evidence="1">
    <location>
        <begin position="34"/>
        <end position="48"/>
    </location>
</feature>
<protein>
    <submittedName>
        <fullName evidence="2">Uncharacterized protein</fullName>
    </submittedName>
</protein>
<feature type="region of interest" description="Disordered" evidence="1">
    <location>
        <begin position="1"/>
        <end position="48"/>
    </location>
</feature>
<sequence>MEWIPSGESEVGGTWDGNGGSDGDEPQNDVVGGEVDEDGEDGAVDAEG</sequence>
<evidence type="ECO:0000313" key="3">
    <source>
        <dbReference type="Proteomes" id="UP000275368"/>
    </source>
</evidence>